<comment type="pathway">
    <text evidence="1">Lipid metabolism.</text>
</comment>
<dbReference type="Pfam" id="PF01553">
    <property type="entry name" value="Acyltransferase"/>
    <property type="match status" value="1"/>
</dbReference>
<organism evidence="6 7">
    <name type="scientific">Devosia oryzisoli</name>
    <dbReference type="NCBI Taxonomy" id="2774138"/>
    <lineage>
        <taxon>Bacteria</taxon>
        <taxon>Pseudomonadati</taxon>
        <taxon>Pseudomonadota</taxon>
        <taxon>Alphaproteobacteria</taxon>
        <taxon>Hyphomicrobiales</taxon>
        <taxon>Devosiaceae</taxon>
        <taxon>Devosia</taxon>
    </lineage>
</organism>
<accession>A0A927FXH4</accession>
<evidence type="ECO:0000256" key="3">
    <source>
        <dbReference type="ARBA" id="ARBA00023315"/>
    </source>
</evidence>
<dbReference type="SMART" id="SM00563">
    <property type="entry name" value="PlsC"/>
    <property type="match status" value="1"/>
</dbReference>
<dbReference type="InterPro" id="IPR002123">
    <property type="entry name" value="Plipid/glycerol_acylTrfase"/>
</dbReference>
<dbReference type="GO" id="GO:0003841">
    <property type="term" value="F:1-acylglycerol-3-phosphate O-acyltransferase activity"/>
    <property type="evidence" value="ECO:0007669"/>
    <property type="project" value="TreeGrafter"/>
</dbReference>
<proteinExistence type="predicted"/>
<feature type="transmembrane region" description="Helical" evidence="4">
    <location>
        <begin position="12"/>
        <end position="35"/>
    </location>
</feature>
<evidence type="ECO:0000313" key="7">
    <source>
        <dbReference type="Proteomes" id="UP000654108"/>
    </source>
</evidence>
<gene>
    <name evidence="6" type="ORF">IC608_16525</name>
</gene>
<dbReference type="CDD" id="cd07989">
    <property type="entry name" value="LPLAT_AGPAT-like"/>
    <property type="match status" value="1"/>
</dbReference>
<keyword evidence="7" id="KW-1185">Reference proteome</keyword>
<feature type="domain" description="Phospholipid/glycerol acyltransferase" evidence="5">
    <location>
        <begin position="79"/>
        <end position="193"/>
    </location>
</feature>
<reference evidence="6" key="1">
    <citation type="submission" date="2020-09" db="EMBL/GenBank/DDBJ databases">
        <title>Genome seq and assembly of Devosia sp.</title>
        <authorList>
            <person name="Chhetri G."/>
        </authorList>
    </citation>
    <scope>NUCLEOTIDE SEQUENCE</scope>
    <source>
        <strain evidence="6">PTR5</strain>
    </source>
</reference>
<sequence length="274" mass="30304">MPIRKAVQAVRTALFYLLFLGQTIVLALVIGTIGITAGRTRLTWALARYWCWSNIHILRWTTGMKTDVSGDENIPPGGCIIASKHQSDWDIFAIFPHTGRPAYIAKKELTRIPFFGWAALSLDTIEIDRQKGADAIPQMIEQGREAIARGCRIVIYPEGTRRAPLAPPQYRQGIARLYAALDVPVVPVALNSGLFWGRNSLVIWPGTAKARFLPPIEPGLPQAEFMARLRAAIEPASDVLAEEALSERLARPMTPALAEGVAKLRARRSEDTRC</sequence>
<protein>
    <submittedName>
        <fullName evidence="6">1-acyl-sn-glycerol-3-phosphate acyltransferase</fullName>
    </submittedName>
</protein>
<keyword evidence="2" id="KW-0808">Transferase</keyword>
<keyword evidence="3 6" id="KW-0012">Acyltransferase</keyword>
<dbReference type="EMBL" id="JACYFU010000005">
    <property type="protein sequence ID" value="MBD8067077.1"/>
    <property type="molecule type" value="Genomic_DNA"/>
</dbReference>
<evidence type="ECO:0000256" key="4">
    <source>
        <dbReference type="SAM" id="Phobius"/>
    </source>
</evidence>
<dbReference type="Proteomes" id="UP000654108">
    <property type="component" value="Unassembled WGS sequence"/>
</dbReference>
<evidence type="ECO:0000259" key="5">
    <source>
        <dbReference type="SMART" id="SM00563"/>
    </source>
</evidence>
<dbReference type="GO" id="GO:0006654">
    <property type="term" value="P:phosphatidic acid biosynthetic process"/>
    <property type="evidence" value="ECO:0007669"/>
    <property type="project" value="TreeGrafter"/>
</dbReference>
<dbReference type="PANTHER" id="PTHR10434">
    <property type="entry name" value="1-ACYL-SN-GLYCEROL-3-PHOSPHATE ACYLTRANSFERASE"/>
    <property type="match status" value="1"/>
</dbReference>
<dbReference type="AlphaFoldDB" id="A0A927FXH4"/>
<keyword evidence="4" id="KW-1133">Transmembrane helix</keyword>
<keyword evidence="4" id="KW-0472">Membrane</keyword>
<keyword evidence="4" id="KW-0812">Transmembrane</keyword>
<name>A0A927FXH4_9HYPH</name>
<evidence type="ECO:0000256" key="2">
    <source>
        <dbReference type="ARBA" id="ARBA00022679"/>
    </source>
</evidence>
<evidence type="ECO:0000256" key="1">
    <source>
        <dbReference type="ARBA" id="ARBA00005189"/>
    </source>
</evidence>
<dbReference type="RefSeq" id="WP_191777830.1">
    <property type="nucleotide sequence ID" value="NZ_JACYFU010000005.1"/>
</dbReference>
<comment type="caution">
    <text evidence="6">The sequence shown here is derived from an EMBL/GenBank/DDBJ whole genome shotgun (WGS) entry which is preliminary data.</text>
</comment>
<evidence type="ECO:0000313" key="6">
    <source>
        <dbReference type="EMBL" id="MBD8067077.1"/>
    </source>
</evidence>
<dbReference type="SUPFAM" id="SSF69593">
    <property type="entry name" value="Glycerol-3-phosphate (1)-acyltransferase"/>
    <property type="match status" value="1"/>
</dbReference>
<dbReference type="PANTHER" id="PTHR10434:SF40">
    <property type="entry name" value="1-ACYL-SN-GLYCEROL-3-PHOSPHATE ACYLTRANSFERASE"/>
    <property type="match status" value="1"/>
</dbReference>